<dbReference type="InterPro" id="IPR016164">
    <property type="entry name" value="FAD-linked_Oxase-like_C"/>
</dbReference>
<dbReference type="EMBL" id="JAUSVK010000001">
    <property type="protein sequence ID" value="MDQ0392719.1"/>
    <property type="molecule type" value="Genomic_DNA"/>
</dbReference>
<sequence length="393" mass="41003">MPEPVLHPADEAELAAIVADACAARRSVAVAGGGSKAGIGRPAETAAAIGTARLTGVTLYEPAEMVIGARAGTPLDELTALLDGKGQMLPFEPADWRALLGTESSRPTLGGLAAANLSGPRRITAGACRDSLIGVRFVNGKGEVIKSGGRVMKNVTGYDLTKLMAGSWGTLGILTELVFKVLPKPEASASLVWHGLDDDRAVALMSAGLGSPFEVSAAAHLPADPGGEARTVLRLENFRSSIAYRTEALARQLKRFGGCDVLDHQACRAFWRQVGEVAPLAGRDGAVWRLSVAPSKAAALGAELRRRGEVKLFYDWGGGLVWLLAPETAGMAEAIEAASRVQGGHALLVRAGADFRVSAFRFGPQEGPLAGLHARVKQTFDPAHILNTGRLGA</sequence>
<keyword evidence="2" id="KW-0274">FAD</keyword>
<comment type="caution">
    <text evidence="4">The sequence shown here is derived from an EMBL/GenBank/DDBJ whole genome shotgun (WGS) entry which is preliminary data.</text>
</comment>
<evidence type="ECO:0000313" key="5">
    <source>
        <dbReference type="Proteomes" id="UP001237448"/>
    </source>
</evidence>
<dbReference type="PANTHER" id="PTHR11748">
    <property type="entry name" value="D-LACTATE DEHYDROGENASE"/>
    <property type="match status" value="1"/>
</dbReference>
<reference evidence="4 5" key="1">
    <citation type="submission" date="2023-07" db="EMBL/GenBank/DDBJ databases">
        <title>Genomic Encyclopedia of Type Strains, Phase IV (KMG-IV): sequencing the most valuable type-strain genomes for metagenomic binning, comparative biology and taxonomic classification.</title>
        <authorList>
            <person name="Goeker M."/>
        </authorList>
    </citation>
    <scope>NUCLEOTIDE SEQUENCE [LARGE SCALE GENOMIC DNA]</scope>
    <source>
        <strain evidence="4 5">DSM 5896</strain>
    </source>
</reference>
<evidence type="ECO:0000313" key="4">
    <source>
        <dbReference type="EMBL" id="MDQ0392719.1"/>
    </source>
</evidence>
<dbReference type="InterPro" id="IPR016169">
    <property type="entry name" value="FAD-bd_PCMH_sub2"/>
</dbReference>
<keyword evidence="1" id="KW-0285">Flavoprotein</keyword>
<evidence type="ECO:0000256" key="1">
    <source>
        <dbReference type="ARBA" id="ARBA00022630"/>
    </source>
</evidence>
<proteinExistence type="predicted"/>
<accession>A0ABU0FDP3</accession>
<protein>
    <submittedName>
        <fullName evidence="4">Glycolate oxidase FAD binding subunit</fullName>
    </submittedName>
</protein>
<dbReference type="InterPro" id="IPR006094">
    <property type="entry name" value="Oxid_FAD_bind_N"/>
</dbReference>
<dbReference type="NCBIfam" id="NF008439">
    <property type="entry name" value="PRK11282.1"/>
    <property type="match status" value="1"/>
</dbReference>
<gene>
    <name evidence="4" type="ORF">J3R73_002511</name>
</gene>
<dbReference type="SUPFAM" id="SSF55103">
    <property type="entry name" value="FAD-linked oxidases, C-terminal domain"/>
    <property type="match status" value="1"/>
</dbReference>
<dbReference type="RefSeq" id="WP_307427021.1">
    <property type="nucleotide sequence ID" value="NZ_JAUSVK010000001.1"/>
</dbReference>
<dbReference type="SUPFAM" id="SSF56176">
    <property type="entry name" value="FAD-binding/transporter-associated domain-like"/>
    <property type="match status" value="1"/>
</dbReference>
<dbReference type="InterPro" id="IPR016166">
    <property type="entry name" value="FAD-bd_PCMH"/>
</dbReference>
<evidence type="ECO:0000256" key="2">
    <source>
        <dbReference type="ARBA" id="ARBA00022827"/>
    </source>
</evidence>
<dbReference type="Pfam" id="PF01565">
    <property type="entry name" value="FAD_binding_4"/>
    <property type="match status" value="1"/>
</dbReference>
<dbReference type="InterPro" id="IPR036318">
    <property type="entry name" value="FAD-bd_PCMH-like_sf"/>
</dbReference>
<evidence type="ECO:0000259" key="3">
    <source>
        <dbReference type="PROSITE" id="PS51387"/>
    </source>
</evidence>
<dbReference type="Gene3D" id="3.30.465.10">
    <property type="match status" value="1"/>
</dbReference>
<dbReference type="Proteomes" id="UP001237448">
    <property type="component" value="Unassembled WGS sequence"/>
</dbReference>
<dbReference type="PROSITE" id="PS51387">
    <property type="entry name" value="FAD_PCMH"/>
    <property type="match status" value="1"/>
</dbReference>
<name>A0ABU0FDP3_9HYPH</name>
<keyword evidence="5" id="KW-1185">Reference proteome</keyword>
<feature type="domain" description="FAD-binding PCMH-type" evidence="3">
    <location>
        <begin position="1"/>
        <end position="184"/>
    </location>
</feature>
<dbReference type="PANTHER" id="PTHR11748:SF103">
    <property type="entry name" value="GLYCOLATE OXIDASE SUBUNIT GLCE"/>
    <property type="match status" value="1"/>
</dbReference>
<organism evidence="4 5">
    <name type="scientific">Labrys monachus</name>
    <dbReference type="NCBI Taxonomy" id="217067"/>
    <lineage>
        <taxon>Bacteria</taxon>
        <taxon>Pseudomonadati</taxon>
        <taxon>Pseudomonadota</taxon>
        <taxon>Alphaproteobacteria</taxon>
        <taxon>Hyphomicrobiales</taxon>
        <taxon>Xanthobacteraceae</taxon>
        <taxon>Labrys</taxon>
    </lineage>
</organism>